<name>B7KDC7_GLOC7</name>
<proteinExistence type="predicted"/>
<evidence type="ECO:0000313" key="1">
    <source>
        <dbReference type="EMBL" id="ACK68947.1"/>
    </source>
</evidence>
<dbReference type="EMBL" id="CP001291">
    <property type="protein sequence ID" value="ACK68947.1"/>
    <property type="molecule type" value="Genomic_DNA"/>
</dbReference>
<accession>B7KDC7</accession>
<protein>
    <submittedName>
        <fullName evidence="1">Uncharacterized protein</fullName>
    </submittedName>
</protein>
<gene>
    <name evidence="1" type="ordered locus">PCC7424_0482</name>
</gene>
<dbReference type="AlphaFoldDB" id="B7KDC7"/>
<evidence type="ECO:0000313" key="2">
    <source>
        <dbReference type="Proteomes" id="UP000002384"/>
    </source>
</evidence>
<sequence length="71" mass="8284">MAKIALFLPDELLNYLQEKGKEPKALIETLVQEWRQQNQIEELAQACAIIDQLELGWTQEWQQAVIKDFQG</sequence>
<dbReference type="Proteomes" id="UP000002384">
    <property type="component" value="Chromosome"/>
</dbReference>
<organism evidence="1 2">
    <name type="scientific">Gloeothece citriformis (strain PCC 7424)</name>
    <name type="common">Cyanothece sp. (strain PCC 7424)</name>
    <dbReference type="NCBI Taxonomy" id="65393"/>
    <lineage>
        <taxon>Bacteria</taxon>
        <taxon>Bacillati</taxon>
        <taxon>Cyanobacteriota</taxon>
        <taxon>Cyanophyceae</taxon>
        <taxon>Oscillatoriophycideae</taxon>
        <taxon>Chroococcales</taxon>
        <taxon>Aphanothecaceae</taxon>
        <taxon>Gloeothece</taxon>
        <taxon>Gloeothece citriformis</taxon>
    </lineage>
</organism>
<dbReference type="STRING" id="65393.PCC7424_0482"/>
<reference evidence="2" key="1">
    <citation type="journal article" date="2011" name="MBio">
        <title>Novel metabolic attributes of the genus Cyanothece, comprising a group of unicellular nitrogen-fixing Cyanobacteria.</title>
        <authorList>
            <person name="Bandyopadhyay A."/>
            <person name="Elvitigala T."/>
            <person name="Welsh E."/>
            <person name="Stockel J."/>
            <person name="Liberton M."/>
            <person name="Min H."/>
            <person name="Sherman L.A."/>
            <person name="Pakrasi H.B."/>
        </authorList>
    </citation>
    <scope>NUCLEOTIDE SEQUENCE [LARGE SCALE GENOMIC DNA]</scope>
    <source>
        <strain evidence="2">PCC 7424</strain>
    </source>
</reference>
<dbReference type="KEGG" id="cyc:PCC7424_0482"/>
<dbReference type="HOGENOM" id="CLU_200294_0_0_3"/>
<keyword evidence="2" id="KW-1185">Reference proteome</keyword>
<dbReference type="OrthoDB" id="495748at2"/>
<dbReference type="RefSeq" id="WP_012597894.1">
    <property type="nucleotide sequence ID" value="NC_011729.1"/>
</dbReference>